<name>A0A516R1V0_STRST</name>
<protein>
    <submittedName>
        <fullName evidence="1">Uncharacterized protein</fullName>
    </submittedName>
</protein>
<reference evidence="1 2" key="1">
    <citation type="journal article" date="2019" name="J. Ind. Microbiol. Biotechnol.">
        <title>The complete genomic sequence of Streptomyces spectabilis NRRL-2792 and identification of secondary metabolite biosynthetic gene clusters.</title>
        <authorList>
            <person name="Sinha A."/>
            <person name="Phillips-Salemka S."/>
            <person name="Niraula T.A."/>
            <person name="Short K.A."/>
            <person name="Niraula N.P."/>
        </authorList>
    </citation>
    <scope>NUCLEOTIDE SEQUENCE [LARGE SCALE GENOMIC DNA]</scope>
    <source>
        <strain evidence="1 2">NRRL 2792</strain>
    </source>
</reference>
<organism evidence="1 2">
    <name type="scientific">Streptomyces spectabilis</name>
    <dbReference type="NCBI Taxonomy" id="68270"/>
    <lineage>
        <taxon>Bacteria</taxon>
        <taxon>Bacillati</taxon>
        <taxon>Actinomycetota</taxon>
        <taxon>Actinomycetes</taxon>
        <taxon>Kitasatosporales</taxon>
        <taxon>Streptomycetaceae</taxon>
        <taxon>Streptomyces</taxon>
    </lineage>
</organism>
<dbReference type="RefSeq" id="WP_144001213.1">
    <property type="nucleotide sequence ID" value="NZ_CP040916.1"/>
</dbReference>
<accession>A0A516R1V0</accession>
<evidence type="ECO:0000313" key="2">
    <source>
        <dbReference type="Proteomes" id="UP000316806"/>
    </source>
</evidence>
<proteinExistence type="predicted"/>
<dbReference type="EMBL" id="CP040916">
    <property type="protein sequence ID" value="QDQ09637.1"/>
    <property type="molecule type" value="Genomic_DNA"/>
</dbReference>
<gene>
    <name evidence="1" type="ORF">FH965_02930</name>
</gene>
<dbReference type="Proteomes" id="UP000316806">
    <property type="component" value="Chromosome"/>
</dbReference>
<dbReference type="AlphaFoldDB" id="A0A516R1V0"/>
<sequence>MEPISLLLLLIAGGFAAGAVIALVTWDMVDSWISARALRGGYAEILSERLTTGDYHVVAGVFSPYGVRTATQVWDAHSIDPELARRLRTSRGVIRVQT</sequence>
<evidence type="ECO:0000313" key="1">
    <source>
        <dbReference type="EMBL" id="QDQ09637.1"/>
    </source>
</evidence>